<evidence type="ECO:0000313" key="1">
    <source>
        <dbReference type="EMBL" id="PSN65529.1"/>
    </source>
</evidence>
<proteinExistence type="predicted"/>
<keyword evidence="2" id="KW-1185">Reference proteome</keyword>
<dbReference type="EMBL" id="KZ678137">
    <property type="protein sequence ID" value="PSN65529.1"/>
    <property type="molecule type" value="Genomic_DNA"/>
</dbReference>
<name>A0A2T2NJJ6_CORCC</name>
<sequence>MVADEAHELGIARYLAVVLIGLCGQQQRPHSRRSTAARCKTIGRPKHNQGSWNKVPHHLNGDVQRAYGGSDAPGFSHLCPPVLASARATSVCCQGDALEGRARRNTGLGSCRSRTTSLHNFMNLREAGGMAAVSSSHEFLPLAASSGHCQPMASSGAGSLLDTTVKIYRWALFGLTHDMSSLHGFEKGQPYLTALGLSNCRSSSPSFASGHRP</sequence>
<protein>
    <submittedName>
        <fullName evidence="1">Uncharacterized protein</fullName>
    </submittedName>
</protein>
<gene>
    <name evidence="1" type="ORF">BS50DRAFT_60824</name>
</gene>
<accession>A0A2T2NJJ6</accession>
<organism evidence="1 2">
    <name type="scientific">Corynespora cassiicola Philippines</name>
    <dbReference type="NCBI Taxonomy" id="1448308"/>
    <lineage>
        <taxon>Eukaryota</taxon>
        <taxon>Fungi</taxon>
        <taxon>Dikarya</taxon>
        <taxon>Ascomycota</taxon>
        <taxon>Pezizomycotina</taxon>
        <taxon>Dothideomycetes</taxon>
        <taxon>Pleosporomycetidae</taxon>
        <taxon>Pleosporales</taxon>
        <taxon>Corynesporascaceae</taxon>
        <taxon>Corynespora</taxon>
    </lineage>
</organism>
<dbReference type="AlphaFoldDB" id="A0A2T2NJJ6"/>
<dbReference type="Proteomes" id="UP000240883">
    <property type="component" value="Unassembled WGS sequence"/>
</dbReference>
<reference evidence="1 2" key="1">
    <citation type="journal article" date="2018" name="Front. Microbiol.">
        <title>Genome-Wide Analysis of Corynespora cassiicola Leaf Fall Disease Putative Effectors.</title>
        <authorList>
            <person name="Lopez D."/>
            <person name="Ribeiro S."/>
            <person name="Label P."/>
            <person name="Fumanal B."/>
            <person name="Venisse J.S."/>
            <person name="Kohler A."/>
            <person name="de Oliveira R.R."/>
            <person name="Labutti K."/>
            <person name="Lipzen A."/>
            <person name="Lail K."/>
            <person name="Bauer D."/>
            <person name="Ohm R.A."/>
            <person name="Barry K.W."/>
            <person name="Spatafora J."/>
            <person name="Grigoriev I.V."/>
            <person name="Martin F.M."/>
            <person name="Pujade-Renaud V."/>
        </authorList>
    </citation>
    <scope>NUCLEOTIDE SEQUENCE [LARGE SCALE GENOMIC DNA]</scope>
    <source>
        <strain evidence="1 2">Philippines</strain>
    </source>
</reference>
<evidence type="ECO:0000313" key="2">
    <source>
        <dbReference type="Proteomes" id="UP000240883"/>
    </source>
</evidence>